<dbReference type="EMBL" id="BLQM01000410">
    <property type="protein sequence ID" value="GMH88323.1"/>
    <property type="molecule type" value="Genomic_DNA"/>
</dbReference>
<accession>A0A9W7EQY4</accession>
<dbReference type="Gene3D" id="2.60.120.10">
    <property type="entry name" value="Jelly Rolls"/>
    <property type="match status" value="1"/>
</dbReference>
<comment type="caution">
    <text evidence="2">The sequence shown here is derived from an EMBL/GenBank/DDBJ whole genome shotgun (WGS) entry which is preliminary data.</text>
</comment>
<evidence type="ECO:0000256" key="1">
    <source>
        <dbReference type="SAM" id="MobiDB-lite"/>
    </source>
</evidence>
<dbReference type="SUPFAM" id="SSF51206">
    <property type="entry name" value="cAMP-binding domain-like"/>
    <property type="match status" value="1"/>
</dbReference>
<dbReference type="InterPro" id="IPR018490">
    <property type="entry name" value="cNMP-bd_dom_sf"/>
</dbReference>
<feature type="region of interest" description="Disordered" evidence="1">
    <location>
        <begin position="468"/>
        <end position="493"/>
    </location>
</feature>
<dbReference type="AlphaFoldDB" id="A0A9W7EQY4"/>
<feature type="region of interest" description="Disordered" evidence="1">
    <location>
        <begin position="203"/>
        <end position="236"/>
    </location>
</feature>
<name>A0A9W7EQY4_9STRA</name>
<feature type="region of interest" description="Disordered" evidence="1">
    <location>
        <begin position="524"/>
        <end position="654"/>
    </location>
</feature>
<feature type="compositionally biased region" description="Low complexity" evidence="1">
    <location>
        <begin position="217"/>
        <end position="226"/>
    </location>
</feature>
<evidence type="ECO:0000313" key="2">
    <source>
        <dbReference type="EMBL" id="GMH88323.1"/>
    </source>
</evidence>
<dbReference type="Proteomes" id="UP001162640">
    <property type="component" value="Unassembled WGS sequence"/>
</dbReference>
<gene>
    <name evidence="2" type="ORF">TL16_g11125</name>
</gene>
<protein>
    <recommendedName>
        <fullName evidence="4">Cyclic nucleotide-binding domain-containing protein</fullName>
    </recommendedName>
</protein>
<organism evidence="2 3">
    <name type="scientific">Triparma laevis f. inornata</name>
    <dbReference type="NCBI Taxonomy" id="1714386"/>
    <lineage>
        <taxon>Eukaryota</taxon>
        <taxon>Sar</taxon>
        <taxon>Stramenopiles</taxon>
        <taxon>Ochrophyta</taxon>
        <taxon>Bolidophyceae</taxon>
        <taxon>Parmales</taxon>
        <taxon>Triparmaceae</taxon>
        <taxon>Triparma</taxon>
    </lineage>
</organism>
<evidence type="ECO:0000313" key="3">
    <source>
        <dbReference type="Proteomes" id="UP001162640"/>
    </source>
</evidence>
<dbReference type="InterPro" id="IPR014710">
    <property type="entry name" value="RmlC-like_jellyroll"/>
</dbReference>
<proteinExistence type="predicted"/>
<sequence length="654" mass="72703">MVKLTFRHLMNWSKVRKLEKRFMLAQTRRAVFEPTPTIGLLQIFGGVCTIFAYSSTDQLALRTLFAAGTITSGIIPNLYRKPRLVLPLFWSSLFLSINGSRIYDLYIEQKPVSFTEEVLQIYESTFYGFLTPFQFDRLMKLGKFQSFETNEVIKDEGKNATELMLILDGSVDLRSVGSSVSRIDTKDGRYKFLGIPKSLRVDSDEGGGNSGVLDGTNPSNSNSNRNTCENSDKRNINKDHVKKVKPDSKTTTDNKLVEVKTLGVTSVLSFNLVELKALLAKEPHISNGLLQLFHERLLQKVLVRDKRLAVKRYEAMISLAIKEAEAGNEPNGLEPEVKRGLKKFRREHEISKIEHKEALARVGWTSFDWHTGSRVQKGEELKSGGALLGLIKRTNHVVHGHGEHKAQEILAKPSGQGVTVVRRKTAMKREKLEKMVYESIERLPGVGVGVVPDMKQVVVEPVAPMAKPTLKRAKSAPEDPPKKAPSISTPTTVTRAANVWRRKSQTYNPKHDNGLLQRAAKEFAVERTRGRRSSVTFKGGGGGSKARDSPINRRSRSPNRLSNHDHVKFQLPSPAANFRNNKTYHPSTDGGSLADFAKSLGGPSTTGTKYKDSNSGSKNMDSSGLSAVQANLMAKFEPPGSTREVKVRKRSKSL</sequence>
<feature type="compositionally biased region" description="Polar residues" evidence="1">
    <location>
        <begin position="602"/>
        <end position="629"/>
    </location>
</feature>
<reference evidence="3" key="1">
    <citation type="journal article" date="2023" name="Commun. Biol.">
        <title>Genome analysis of Parmales, the sister group of diatoms, reveals the evolutionary specialization of diatoms from phago-mixotrophs to photoautotrophs.</title>
        <authorList>
            <person name="Ban H."/>
            <person name="Sato S."/>
            <person name="Yoshikawa S."/>
            <person name="Yamada K."/>
            <person name="Nakamura Y."/>
            <person name="Ichinomiya M."/>
            <person name="Sato N."/>
            <person name="Blanc-Mathieu R."/>
            <person name="Endo H."/>
            <person name="Kuwata A."/>
            <person name="Ogata H."/>
        </authorList>
    </citation>
    <scope>NUCLEOTIDE SEQUENCE [LARGE SCALE GENOMIC DNA]</scope>
</reference>
<evidence type="ECO:0008006" key="4">
    <source>
        <dbReference type="Google" id="ProtNLM"/>
    </source>
</evidence>
<feature type="compositionally biased region" description="Polar residues" evidence="1">
    <location>
        <begin position="578"/>
        <end position="590"/>
    </location>
</feature>